<name>A0A9W9KJM9_9EURO</name>
<reference evidence="2" key="2">
    <citation type="journal article" date="2023" name="IMA Fungus">
        <title>Comparative genomic study of the Penicillium genus elucidates a diverse pangenome and 15 lateral gene transfer events.</title>
        <authorList>
            <person name="Petersen C."/>
            <person name="Sorensen T."/>
            <person name="Nielsen M.R."/>
            <person name="Sondergaard T.E."/>
            <person name="Sorensen J.L."/>
            <person name="Fitzpatrick D.A."/>
            <person name="Frisvad J.C."/>
            <person name="Nielsen K.L."/>
        </authorList>
    </citation>
    <scope>NUCLEOTIDE SEQUENCE</scope>
    <source>
        <strain evidence="2">IBT 30069</strain>
    </source>
</reference>
<dbReference type="SUPFAM" id="SSF51905">
    <property type="entry name" value="FAD/NAD(P)-binding domain"/>
    <property type="match status" value="1"/>
</dbReference>
<dbReference type="PANTHER" id="PTHR43735:SF24">
    <property type="entry name" value="NUCLEOTIDE-DISULPHIDE OXIDOREDUCTASE AMID-LIKE, PUTATIVE (AFU_ORTHOLOGUE AFUA_1G17180)-RELATED"/>
    <property type="match status" value="1"/>
</dbReference>
<dbReference type="AlphaFoldDB" id="A0A9W9KJM9"/>
<dbReference type="GO" id="GO:0050660">
    <property type="term" value="F:flavin adenine dinucleotide binding"/>
    <property type="evidence" value="ECO:0007669"/>
    <property type="project" value="TreeGrafter"/>
</dbReference>
<dbReference type="Pfam" id="PF07992">
    <property type="entry name" value="Pyr_redox_2"/>
    <property type="match status" value="1"/>
</dbReference>
<gene>
    <name evidence="2" type="ORF">N7456_004916</name>
</gene>
<dbReference type="PRINTS" id="PR00368">
    <property type="entry name" value="FADPNR"/>
</dbReference>
<dbReference type="InterPro" id="IPR036188">
    <property type="entry name" value="FAD/NAD-bd_sf"/>
</dbReference>
<proteinExistence type="predicted"/>
<dbReference type="Gene3D" id="3.50.50.100">
    <property type="match status" value="1"/>
</dbReference>
<dbReference type="InterPro" id="IPR023753">
    <property type="entry name" value="FAD/NAD-binding_dom"/>
</dbReference>
<comment type="caution">
    <text evidence="2">The sequence shown here is derived from an EMBL/GenBank/DDBJ whole genome shotgun (WGS) entry which is preliminary data.</text>
</comment>
<dbReference type="EMBL" id="JAPQKH010000003">
    <property type="protein sequence ID" value="KAJ5108241.1"/>
    <property type="molecule type" value="Genomic_DNA"/>
</dbReference>
<reference evidence="2" key="1">
    <citation type="submission" date="2022-11" db="EMBL/GenBank/DDBJ databases">
        <authorList>
            <person name="Petersen C."/>
        </authorList>
    </citation>
    <scope>NUCLEOTIDE SEQUENCE</scope>
    <source>
        <strain evidence="2">IBT 30069</strain>
    </source>
</reference>
<evidence type="ECO:0000313" key="3">
    <source>
        <dbReference type="Proteomes" id="UP001149165"/>
    </source>
</evidence>
<keyword evidence="3" id="KW-1185">Reference proteome</keyword>
<evidence type="ECO:0000313" key="2">
    <source>
        <dbReference type="EMBL" id="KAJ5108241.1"/>
    </source>
</evidence>
<protein>
    <recommendedName>
        <fullName evidence="1">FAD/NAD(P)-binding domain-containing protein</fullName>
    </recommendedName>
</protein>
<dbReference type="PRINTS" id="PR00411">
    <property type="entry name" value="PNDRDTASEI"/>
</dbReference>
<sequence>MATYQNVHRQTVDLPRGYSSHTPYTNLRNPKVVIVGCSYAGMSAALTLVALKGDGQIPFASWGDYAHLKMAPSAKDFDITMVDERDGFFHSVGAPLAHISPEKTKVMWKLYEGFSELKRPDIDFVQGTVTSIDSENQMIIYQAPEGKSQPLNYDYVVISSGLQRPWPVVPRAKQLTSYLTDASTFTQRITEAQKLGVVVIGGGAVGVEFAGKIRAHHPETPVTLVHSRDQLLSKEPLPEEFKLRTLQLLRQQGVNVILNQRADVEELPDGTHHVKFNDGDRLHTSMVIMAMASSTPSSQFLPSSVLDSTGSIKVDSKYVLISKVLRMRSDADVQMYPHSLRVINELGPLPRLFAAGDITNIPGIKLGRTAMLMGSVAAANIYSLLVAQNNPSWSLAMEPYIQIKPKMAISVGDSAVCYSSVDGGVQFGKGLVKPLFGSDLGWSKILAALGLSIHEDAC</sequence>
<dbReference type="Proteomes" id="UP001149165">
    <property type="component" value="Unassembled WGS sequence"/>
</dbReference>
<dbReference type="OrthoDB" id="202203at2759"/>
<evidence type="ECO:0000259" key="1">
    <source>
        <dbReference type="Pfam" id="PF07992"/>
    </source>
</evidence>
<accession>A0A9W9KJM9</accession>
<dbReference type="PANTHER" id="PTHR43735">
    <property type="entry name" value="APOPTOSIS-INDUCING FACTOR 1"/>
    <property type="match status" value="1"/>
</dbReference>
<dbReference type="GO" id="GO:0005737">
    <property type="term" value="C:cytoplasm"/>
    <property type="evidence" value="ECO:0007669"/>
    <property type="project" value="TreeGrafter"/>
</dbReference>
<feature type="domain" description="FAD/NAD(P)-binding" evidence="1">
    <location>
        <begin position="31"/>
        <end position="318"/>
    </location>
</feature>
<dbReference type="GO" id="GO:0004174">
    <property type="term" value="F:electron-transferring-flavoprotein dehydrogenase activity"/>
    <property type="evidence" value="ECO:0007669"/>
    <property type="project" value="TreeGrafter"/>
</dbReference>
<organism evidence="2 3">
    <name type="scientific">Penicillium angulare</name>
    <dbReference type="NCBI Taxonomy" id="116970"/>
    <lineage>
        <taxon>Eukaryota</taxon>
        <taxon>Fungi</taxon>
        <taxon>Dikarya</taxon>
        <taxon>Ascomycota</taxon>
        <taxon>Pezizomycotina</taxon>
        <taxon>Eurotiomycetes</taxon>
        <taxon>Eurotiomycetidae</taxon>
        <taxon>Eurotiales</taxon>
        <taxon>Aspergillaceae</taxon>
        <taxon>Penicillium</taxon>
    </lineage>
</organism>